<evidence type="ECO:0000256" key="1">
    <source>
        <dbReference type="SAM" id="MobiDB-lite"/>
    </source>
</evidence>
<dbReference type="Proteomes" id="UP000297422">
    <property type="component" value="Unassembled WGS sequence"/>
</dbReference>
<name>A0ABY2N5A1_9LEPT</name>
<evidence type="ECO:0008006" key="4">
    <source>
        <dbReference type="Google" id="ProtNLM"/>
    </source>
</evidence>
<evidence type="ECO:0000313" key="2">
    <source>
        <dbReference type="EMBL" id="TGM17282.1"/>
    </source>
</evidence>
<feature type="region of interest" description="Disordered" evidence="1">
    <location>
        <begin position="210"/>
        <end position="260"/>
    </location>
</feature>
<evidence type="ECO:0000313" key="3">
    <source>
        <dbReference type="Proteomes" id="UP000297422"/>
    </source>
</evidence>
<comment type="caution">
    <text evidence="2">The sequence shown here is derived from an EMBL/GenBank/DDBJ whole genome shotgun (WGS) entry which is preliminary data.</text>
</comment>
<reference evidence="3" key="1">
    <citation type="journal article" date="2019" name="PLoS Negl. Trop. Dis.">
        <title>Revisiting the worldwide diversity of Leptospira species in the environment.</title>
        <authorList>
            <person name="Vincent A.T."/>
            <person name="Schiettekatte O."/>
            <person name="Bourhy P."/>
            <person name="Veyrier F.J."/>
            <person name="Picardeau M."/>
        </authorList>
    </citation>
    <scope>NUCLEOTIDE SEQUENCE [LARGE SCALE GENOMIC DNA]</scope>
    <source>
        <strain evidence="3">201702407</strain>
    </source>
</reference>
<gene>
    <name evidence="2" type="ORF">EHQ90_07795</name>
</gene>
<organism evidence="2 3">
    <name type="scientific">Leptospira stimsonii</name>
    <dbReference type="NCBI Taxonomy" id="2202203"/>
    <lineage>
        <taxon>Bacteria</taxon>
        <taxon>Pseudomonadati</taxon>
        <taxon>Spirochaetota</taxon>
        <taxon>Spirochaetia</taxon>
        <taxon>Leptospirales</taxon>
        <taxon>Leptospiraceae</taxon>
        <taxon>Leptospira</taxon>
    </lineage>
</organism>
<proteinExistence type="predicted"/>
<dbReference type="EMBL" id="RQGT01000059">
    <property type="protein sequence ID" value="TGM17282.1"/>
    <property type="molecule type" value="Genomic_DNA"/>
</dbReference>
<accession>A0ABY2N5A1</accession>
<protein>
    <recommendedName>
        <fullName evidence="4">Single-stranded DNA-binding protein</fullName>
    </recommendedName>
</protein>
<sequence length="330" mass="37192">MKEEPIQLSLVHGDVESRTVDEKVNSLLTNVEVVKRVMKNVMKAGEHYHKISGSEKYALSKSGAEKLTFIFRIATKFEIIKEDLPNGHREYTVTTSLYSIETGKFLGCGVGSCTTMEKKYRYRSKKTLTNEPVPKEYWDTRDKKLLKGFDKAKNDQGKWVLAISEISTENPDIADVYNTCLKMAKKRSLVDGTLTATAASDIFTQDIDEDVETDDSASDRSTSTKVAPKSESPKKETDGQVPNPQSKMSAPDSKGVQSLEDRLSNTKRWLDRLLTNGEESKETRVQKIQNFKKLWIEMKPEFEKAGKGKLFQDGVDEFNASLKALDPNQN</sequence>
<keyword evidence="3" id="KW-1185">Reference proteome</keyword>